<organism evidence="1 2">
    <name type="scientific">Ruminococcus flavefaciens</name>
    <dbReference type="NCBI Taxonomy" id="1265"/>
    <lineage>
        <taxon>Bacteria</taxon>
        <taxon>Bacillati</taxon>
        <taxon>Bacillota</taxon>
        <taxon>Clostridia</taxon>
        <taxon>Eubacteriales</taxon>
        <taxon>Oscillospiraceae</taxon>
        <taxon>Ruminococcus</taxon>
    </lineage>
</organism>
<evidence type="ECO:0000313" key="2">
    <source>
        <dbReference type="Proteomes" id="UP000183461"/>
    </source>
</evidence>
<protein>
    <submittedName>
        <fullName evidence="1">Uncharacterized protein</fullName>
    </submittedName>
</protein>
<name>A0A1K1PWK3_RUMFL</name>
<gene>
    <name evidence="1" type="ORF">SAMN02910280_0196</name>
</gene>
<dbReference type="AlphaFoldDB" id="A0A1K1PWK3"/>
<evidence type="ECO:0000313" key="1">
    <source>
        <dbReference type="EMBL" id="SFW51827.1"/>
    </source>
</evidence>
<dbReference type="RefSeq" id="WP_072301247.1">
    <property type="nucleotide sequence ID" value="NZ_FPIP01000011.1"/>
</dbReference>
<accession>A0A1K1PWK3</accession>
<proteinExistence type="predicted"/>
<sequence>MSTNELRKALVADDELSFSHNGRDYLLYGWNQCDGYVLSLECEGELVWQSAPMAKAACTEEFLRYYSEL</sequence>
<dbReference type="Proteomes" id="UP000183461">
    <property type="component" value="Unassembled WGS sequence"/>
</dbReference>
<reference evidence="1 2" key="1">
    <citation type="submission" date="2016-11" db="EMBL/GenBank/DDBJ databases">
        <authorList>
            <person name="Jaros S."/>
            <person name="Januszkiewicz K."/>
            <person name="Wedrychowicz H."/>
        </authorList>
    </citation>
    <scope>NUCLEOTIDE SEQUENCE [LARGE SCALE GENOMIC DNA]</scope>
    <source>
        <strain evidence="1 2">YL228</strain>
    </source>
</reference>
<dbReference type="EMBL" id="FPIP01000011">
    <property type="protein sequence ID" value="SFW51827.1"/>
    <property type="molecule type" value="Genomic_DNA"/>
</dbReference>